<keyword evidence="3" id="KW-1185">Reference proteome</keyword>
<name>A0ABD3B3Z0_9GENT</name>
<proteinExistence type="predicted"/>
<comment type="caution">
    <text evidence="2">The sequence shown here is derived from an EMBL/GenBank/DDBJ whole genome shotgun (WGS) entry which is preliminary data.</text>
</comment>
<dbReference type="AlphaFoldDB" id="A0ABD3B3Z0"/>
<evidence type="ECO:0000313" key="3">
    <source>
        <dbReference type="Proteomes" id="UP001630127"/>
    </source>
</evidence>
<protein>
    <submittedName>
        <fullName evidence="2">Uncharacterized protein</fullName>
    </submittedName>
</protein>
<keyword evidence="1" id="KW-0472">Membrane</keyword>
<gene>
    <name evidence="2" type="ORF">ACH5RR_001210</name>
</gene>
<keyword evidence="1" id="KW-0812">Transmembrane</keyword>
<reference evidence="2 3" key="1">
    <citation type="submission" date="2024-11" db="EMBL/GenBank/DDBJ databases">
        <title>A near-complete genome assembly of Cinchona calisaya.</title>
        <authorList>
            <person name="Lian D.C."/>
            <person name="Zhao X.W."/>
            <person name="Wei L."/>
        </authorList>
    </citation>
    <scope>NUCLEOTIDE SEQUENCE [LARGE SCALE GENOMIC DNA]</scope>
    <source>
        <tissue evidence="2">Nenye</tissue>
    </source>
</reference>
<dbReference type="EMBL" id="JBJUIK010000001">
    <property type="protein sequence ID" value="KAL3537844.1"/>
    <property type="molecule type" value="Genomic_DNA"/>
</dbReference>
<dbReference type="Proteomes" id="UP001630127">
    <property type="component" value="Unassembled WGS sequence"/>
</dbReference>
<evidence type="ECO:0000256" key="1">
    <source>
        <dbReference type="SAM" id="Phobius"/>
    </source>
</evidence>
<sequence length="199" mass="22682">MLWELCSRILCFGSPPGYLLRMDFFARSLESRGRKAALGKHLTDSILEFKLLLVSGRKGVRGFKKPSSLPRRWGTHPQWSSQSPWVFLSIAEDSKSPRSCYMELELGYLYYRFKFLVVMAPIGIIRIESQTMRRFLTEIISFSKLPVVSLLAACSTRPLVPTNSFRHDILRCHDAPIPMAIPLILLALGSLFVGYWAKV</sequence>
<organism evidence="2 3">
    <name type="scientific">Cinchona calisaya</name>
    <dbReference type="NCBI Taxonomy" id="153742"/>
    <lineage>
        <taxon>Eukaryota</taxon>
        <taxon>Viridiplantae</taxon>
        <taxon>Streptophyta</taxon>
        <taxon>Embryophyta</taxon>
        <taxon>Tracheophyta</taxon>
        <taxon>Spermatophyta</taxon>
        <taxon>Magnoliopsida</taxon>
        <taxon>eudicotyledons</taxon>
        <taxon>Gunneridae</taxon>
        <taxon>Pentapetalae</taxon>
        <taxon>asterids</taxon>
        <taxon>lamiids</taxon>
        <taxon>Gentianales</taxon>
        <taxon>Rubiaceae</taxon>
        <taxon>Cinchonoideae</taxon>
        <taxon>Cinchoneae</taxon>
        <taxon>Cinchona</taxon>
    </lineage>
</organism>
<keyword evidence="1" id="KW-1133">Transmembrane helix</keyword>
<evidence type="ECO:0000313" key="2">
    <source>
        <dbReference type="EMBL" id="KAL3537844.1"/>
    </source>
</evidence>
<accession>A0ABD3B3Z0</accession>
<feature type="transmembrane region" description="Helical" evidence="1">
    <location>
        <begin position="179"/>
        <end position="197"/>
    </location>
</feature>